<evidence type="ECO:0000313" key="3">
    <source>
        <dbReference type="Proteomes" id="UP000030669"/>
    </source>
</evidence>
<reference evidence="2 3" key="1">
    <citation type="journal article" date="2012" name="Science">
        <title>The Paleozoic origin of enzymatic lignin decomposition reconstructed from 31 fungal genomes.</title>
        <authorList>
            <person name="Floudas D."/>
            <person name="Binder M."/>
            <person name="Riley R."/>
            <person name="Barry K."/>
            <person name="Blanchette R.A."/>
            <person name="Henrissat B."/>
            <person name="Martinez A.T."/>
            <person name="Otillar R."/>
            <person name="Spatafora J.W."/>
            <person name="Yadav J.S."/>
            <person name="Aerts A."/>
            <person name="Benoit I."/>
            <person name="Boyd A."/>
            <person name="Carlson A."/>
            <person name="Copeland A."/>
            <person name="Coutinho P.M."/>
            <person name="de Vries R.P."/>
            <person name="Ferreira P."/>
            <person name="Findley K."/>
            <person name="Foster B."/>
            <person name="Gaskell J."/>
            <person name="Glotzer D."/>
            <person name="Gorecki P."/>
            <person name="Heitman J."/>
            <person name="Hesse C."/>
            <person name="Hori C."/>
            <person name="Igarashi K."/>
            <person name="Jurgens J.A."/>
            <person name="Kallen N."/>
            <person name="Kersten P."/>
            <person name="Kohler A."/>
            <person name="Kuees U."/>
            <person name="Kumar T.K.A."/>
            <person name="Kuo A."/>
            <person name="LaButti K."/>
            <person name="Larrondo L.F."/>
            <person name="Lindquist E."/>
            <person name="Ling A."/>
            <person name="Lombard V."/>
            <person name="Lucas S."/>
            <person name="Lundell T."/>
            <person name="Martin R."/>
            <person name="McLaughlin D.J."/>
            <person name="Morgenstern I."/>
            <person name="Morin E."/>
            <person name="Murat C."/>
            <person name="Nagy L.G."/>
            <person name="Nolan M."/>
            <person name="Ohm R.A."/>
            <person name="Patyshakuliyeva A."/>
            <person name="Rokas A."/>
            <person name="Ruiz-Duenas F.J."/>
            <person name="Sabat G."/>
            <person name="Salamov A."/>
            <person name="Samejima M."/>
            <person name="Schmutz J."/>
            <person name="Slot J.C."/>
            <person name="St John F."/>
            <person name="Stenlid J."/>
            <person name="Sun H."/>
            <person name="Sun S."/>
            <person name="Syed K."/>
            <person name="Tsang A."/>
            <person name="Wiebenga A."/>
            <person name="Young D."/>
            <person name="Pisabarro A."/>
            <person name="Eastwood D.C."/>
            <person name="Martin F."/>
            <person name="Cullen D."/>
            <person name="Grigoriev I.V."/>
            <person name="Hibbett D.S."/>
        </authorList>
    </citation>
    <scope>NUCLEOTIDE SEQUENCE [LARGE SCALE GENOMIC DNA]</scope>
    <source>
        <strain evidence="2 3">ATCC 11539</strain>
    </source>
</reference>
<dbReference type="InterPro" id="IPR036915">
    <property type="entry name" value="Cyclin-like_sf"/>
</dbReference>
<feature type="domain" description="Cyclin N-terminal" evidence="1">
    <location>
        <begin position="56"/>
        <end position="174"/>
    </location>
</feature>
<dbReference type="HOGENOM" id="CLU_900327_0_0_1"/>
<organism evidence="2 3">
    <name type="scientific">Gloeophyllum trabeum (strain ATCC 11539 / FP-39264 / Madison 617)</name>
    <name type="common">Brown rot fungus</name>
    <dbReference type="NCBI Taxonomy" id="670483"/>
    <lineage>
        <taxon>Eukaryota</taxon>
        <taxon>Fungi</taxon>
        <taxon>Dikarya</taxon>
        <taxon>Basidiomycota</taxon>
        <taxon>Agaricomycotina</taxon>
        <taxon>Agaricomycetes</taxon>
        <taxon>Gloeophyllales</taxon>
        <taxon>Gloeophyllaceae</taxon>
        <taxon>Gloeophyllum</taxon>
    </lineage>
</organism>
<accession>S7Q644</accession>
<dbReference type="RefSeq" id="XP_007865583.1">
    <property type="nucleotide sequence ID" value="XM_007867392.1"/>
</dbReference>
<dbReference type="InterPro" id="IPR006671">
    <property type="entry name" value="Cyclin_N"/>
</dbReference>
<evidence type="ECO:0000259" key="1">
    <source>
        <dbReference type="Pfam" id="PF00134"/>
    </source>
</evidence>
<dbReference type="Proteomes" id="UP000030669">
    <property type="component" value="Unassembled WGS sequence"/>
</dbReference>
<protein>
    <recommendedName>
        <fullName evidence="1">Cyclin N-terminal domain-containing protein</fullName>
    </recommendedName>
</protein>
<sequence>MSLRTVKYDYGVHPGKGSWTISENPGQDPDGWWTFWHLERAPSSKQPIPYPMEPVMEWMRKTEVQTLPNRRRIEMLQPDWQWGKRRLVMLSIHNLHHQMRLNPQTLQLACALIDRLLSLKRTSPEDFPVLAVAALFAAANRLEEVDSPARFCEFCPNFKPEEVERWRFRLVEALGDTLSVRCPDDWLQYYQERGGKWTEKEIAISRFLVKMAYLYEDFIGVLPSTMFWATRYVAACILSPDRVLHSLPKEHPVTVAALRLDALLARDVKIDGLSLADEKYSPASVQVFELVTGYYESGKRLSLLRFPGE</sequence>
<dbReference type="KEGG" id="gtr:GLOTRDRAFT_128727"/>
<dbReference type="EMBL" id="KB469301">
    <property type="protein sequence ID" value="EPQ55496.1"/>
    <property type="molecule type" value="Genomic_DNA"/>
</dbReference>
<dbReference type="STRING" id="670483.S7Q644"/>
<dbReference type="GeneID" id="19301773"/>
<dbReference type="PANTHER" id="PTHR10177">
    <property type="entry name" value="CYCLINS"/>
    <property type="match status" value="1"/>
</dbReference>
<dbReference type="Gene3D" id="1.10.472.10">
    <property type="entry name" value="Cyclin-like"/>
    <property type="match status" value="2"/>
</dbReference>
<evidence type="ECO:0000313" key="2">
    <source>
        <dbReference type="EMBL" id="EPQ55496.1"/>
    </source>
</evidence>
<dbReference type="SUPFAM" id="SSF47954">
    <property type="entry name" value="Cyclin-like"/>
    <property type="match status" value="1"/>
</dbReference>
<dbReference type="Pfam" id="PF00134">
    <property type="entry name" value="Cyclin_N"/>
    <property type="match status" value="1"/>
</dbReference>
<name>S7Q644_GLOTA</name>
<dbReference type="AlphaFoldDB" id="S7Q644"/>
<dbReference type="InterPro" id="IPR039361">
    <property type="entry name" value="Cyclin"/>
</dbReference>
<keyword evidence="3" id="KW-1185">Reference proteome</keyword>
<gene>
    <name evidence="2" type="ORF">GLOTRDRAFT_128727</name>
</gene>
<proteinExistence type="predicted"/>